<evidence type="ECO:0000313" key="4">
    <source>
        <dbReference type="EMBL" id="QGZ94958.1"/>
    </source>
</evidence>
<name>A0A6I6MNM2_9CAUL</name>
<dbReference type="Proteomes" id="UP000431269">
    <property type="component" value="Chromosome"/>
</dbReference>
<dbReference type="PROSITE" id="PS51257">
    <property type="entry name" value="PROKAR_LIPOPROTEIN"/>
    <property type="match status" value="1"/>
</dbReference>
<dbReference type="EMBL" id="CP047045">
    <property type="protein sequence ID" value="QGZ94958.1"/>
    <property type="molecule type" value="Genomic_DNA"/>
</dbReference>
<evidence type="ECO:0000256" key="2">
    <source>
        <dbReference type="ARBA" id="ARBA00022729"/>
    </source>
</evidence>
<protein>
    <submittedName>
        <fullName evidence="4">Conjugal transfer protein TrbG</fullName>
    </submittedName>
</protein>
<dbReference type="Pfam" id="PF03524">
    <property type="entry name" value="CagX"/>
    <property type="match status" value="1"/>
</dbReference>
<dbReference type="KEGG" id="tsv:DSM104635_01793"/>
<dbReference type="RefSeq" id="WP_158765854.1">
    <property type="nucleotide sequence ID" value="NZ_CP047045.1"/>
</dbReference>
<gene>
    <name evidence="4" type="ORF">DSM104635_01793</name>
</gene>
<sequence length="283" mass="30806">MRSACVSVGLALIASCAFADLASAQARRTRSETPVEVLAAANRDARQSPTRDGFAQARHVYAYEPGALYEVYANPNYVSTILLEPGETLADIAAGDTSRWMVSQAEGESEGDARTIVLVKPNAAGLRTNIVLITDRRTYLIEALSQAGTAYSAQIAWSYPATSGGEGAAPIDAINLAYRIRTTQGRRPPWIPTRVFDDGRRTWIEFAADIVAAELPPLFVVTGEGAELVNYRVQAGPSGQRYMVDRVFDVGELRLGVRSPIVVRIERNPTDPRTSRARHGSRR</sequence>
<organism evidence="4 5">
    <name type="scientific">Terricaulis silvestris</name>
    <dbReference type="NCBI Taxonomy" id="2686094"/>
    <lineage>
        <taxon>Bacteria</taxon>
        <taxon>Pseudomonadati</taxon>
        <taxon>Pseudomonadota</taxon>
        <taxon>Alphaproteobacteria</taxon>
        <taxon>Caulobacterales</taxon>
        <taxon>Caulobacteraceae</taxon>
        <taxon>Terricaulis</taxon>
    </lineage>
</organism>
<keyword evidence="5" id="KW-1185">Reference proteome</keyword>
<evidence type="ECO:0000313" key="5">
    <source>
        <dbReference type="Proteomes" id="UP000431269"/>
    </source>
</evidence>
<dbReference type="InterPro" id="IPR010258">
    <property type="entry name" value="Conjugal_tfr_TrbG/VirB9/CagX"/>
</dbReference>
<feature type="chain" id="PRO_5026124202" evidence="3">
    <location>
        <begin position="20"/>
        <end position="283"/>
    </location>
</feature>
<reference evidence="5" key="1">
    <citation type="submission" date="2019-12" db="EMBL/GenBank/DDBJ databases">
        <title>Complete genome of Terracaulis silvestris 0127_4.</title>
        <authorList>
            <person name="Vieira S."/>
            <person name="Riedel T."/>
            <person name="Sproer C."/>
            <person name="Pascual J."/>
            <person name="Boedeker C."/>
            <person name="Overmann J."/>
        </authorList>
    </citation>
    <scope>NUCLEOTIDE SEQUENCE [LARGE SCALE GENOMIC DNA]</scope>
    <source>
        <strain evidence="5">0127_4</strain>
    </source>
</reference>
<dbReference type="InterPro" id="IPR033645">
    <property type="entry name" value="VirB9/CagX/TrbG_C"/>
</dbReference>
<proteinExistence type="inferred from homology"/>
<dbReference type="CDD" id="cd06911">
    <property type="entry name" value="VirB9_CagX_TrbG"/>
    <property type="match status" value="1"/>
</dbReference>
<evidence type="ECO:0000256" key="3">
    <source>
        <dbReference type="SAM" id="SignalP"/>
    </source>
</evidence>
<dbReference type="InterPro" id="IPR038161">
    <property type="entry name" value="VirB9/CagX/TrbG_C_sf"/>
</dbReference>
<dbReference type="AlphaFoldDB" id="A0A6I6MNM2"/>
<comment type="similarity">
    <text evidence="1">Belongs to the TrbG/VirB9 family.</text>
</comment>
<evidence type="ECO:0000256" key="1">
    <source>
        <dbReference type="ARBA" id="ARBA00006135"/>
    </source>
</evidence>
<dbReference type="Gene3D" id="2.60.40.2500">
    <property type="match status" value="1"/>
</dbReference>
<accession>A0A6I6MNM2</accession>
<keyword evidence="2 3" id="KW-0732">Signal</keyword>
<feature type="signal peptide" evidence="3">
    <location>
        <begin position="1"/>
        <end position="19"/>
    </location>
</feature>